<evidence type="ECO:0000256" key="1">
    <source>
        <dbReference type="ARBA" id="ARBA00003217"/>
    </source>
</evidence>
<keyword evidence="8" id="KW-0378">Hydrolase</keyword>
<reference evidence="18" key="1">
    <citation type="journal article" date="2021" name="Microorganisms">
        <title>Acidisoma silvae sp. nov. and Acidisomacellulosilytica sp. nov., Two Acidophilic Bacteria Isolated from Decaying Wood, Hydrolyzing Cellulose and Producing Poly-3-hydroxybutyrate.</title>
        <authorList>
            <person name="Mieszkin S."/>
            <person name="Pouder E."/>
            <person name="Uroz S."/>
            <person name="Simon-Colin C."/>
            <person name="Alain K."/>
        </authorList>
    </citation>
    <scope>NUCLEOTIDE SEQUENCE</scope>
    <source>
        <strain evidence="18">HW T2.11</strain>
    </source>
</reference>
<evidence type="ECO:0000256" key="16">
    <source>
        <dbReference type="SAM" id="SignalP"/>
    </source>
</evidence>
<dbReference type="Proteomes" id="UP000708298">
    <property type="component" value="Unassembled WGS sequence"/>
</dbReference>
<evidence type="ECO:0000313" key="19">
    <source>
        <dbReference type="Proteomes" id="UP000708298"/>
    </source>
</evidence>
<accession>A0A963YSH2</accession>
<evidence type="ECO:0000256" key="15">
    <source>
        <dbReference type="RuleBase" id="RU004016"/>
    </source>
</evidence>
<dbReference type="Gene3D" id="3.40.710.10">
    <property type="entry name" value="DD-peptidase/beta-lactamase superfamily"/>
    <property type="match status" value="1"/>
</dbReference>
<evidence type="ECO:0000256" key="6">
    <source>
        <dbReference type="ARBA" id="ARBA00022670"/>
    </source>
</evidence>
<dbReference type="PROSITE" id="PS51318">
    <property type="entry name" value="TAT"/>
    <property type="match status" value="1"/>
</dbReference>
<dbReference type="InterPro" id="IPR001967">
    <property type="entry name" value="Peptidase_S11_N"/>
</dbReference>
<evidence type="ECO:0000256" key="7">
    <source>
        <dbReference type="ARBA" id="ARBA00022729"/>
    </source>
</evidence>
<dbReference type="GO" id="GO:0071555">
    <property type="term" value="P:cell wall organization"/>
    <property type="evidence" value="ECO:0007669"/>
    <property type="project" value="UniProtKB-KW"/>
</dbReference>
<dbReference type="InterPro" id="IPR012907">
    <property type="entry name" value="Peptidase_S11_C"/>
</dbReference>
<evidence type="ECO:0000256" key="3">
    <source>
        <dbReference type="ARBA" id="ARBA00007164"/>
    </source>
</evidence>
<dbReference type="EMBL" id="JAESVB010000005">
    <property type="protein sequence ID" value="MCB8876141.1"/>
    <property type="molecule type" value="Genomic_DNA"/>
</dbReference>
<feature type="active site" description="Acyl-ester intermediate" evidence="13">
    <location>
        <position position="92"/>
    </location>
</feature>
<protein>
    <recommendedName>
        <fullName evidence="4">serine-type D-Ala-D-Ala carboxypeptidase</fullName>
        <ecNumber evidence="4">3.4.16.4</ecNumber>
    </recommendedName>
</protein>
<dbReference type="InterPro" id="IPR037167">
    <property type="entry name" value="Peptidase_S11_C_sf"/>
</dbReference>
<dbReference type="GO" id="GO:0009252">
    <property type="term" value="P:peptidoglycan biosynthetic process"/>
    <property type="evidence" value="ECO:0007669"/>
    <property type="project" value="UniProtKB-KW"/>
</dbReference>
<dbReference type="InterPro" id="IPR018044">
    <property type="entry name" value="Peptidase_S11"/>
</dbReference>
<name>A0A963YSH2_9PROT</name>
<dbReference type="PRINTS" id="PR00725">
    <property type="entry name" value="DADACBPTASE1"/>
</dbReference>
<dbReference type="InterPro" id="IPR012338">
    <property type="entry name" value="Beta-lactam/transpept-like"/>
</dbReference>
<dbReference type="GO" id="GO:0008360">
    <property type="term" value="P:regulation of cell shape"/>
    <property type="evidence" value="ECO:0007669"/>
    <property type="project" value="UniProtKB-KW"/>
</dbReference>
<keyword evidence="6" id="KW-0645">Protease</keyword>
<evidence type="ECO:0000256" key="4">
    <source>
        <dbReference type="ARBA" id="ARBA00012448"/>
    </source>
</evidence>
<evidence type="ECO:0000256" key="11">
    <source>
        <dbReference type="ARBA" id="ARBA00023316"/>
    </source>
</evidence>
<dbReference type="PANTHER" id="PTHR21581:SF6">
    <property type="entry name" value="TRAFFICKING PROTEIN PARTICLE COMPLEX SUBUNIT 12"/>
    <property type="match status" value="1"/>
</dbReference>
<evidence type="ECO:0000256" key="9">
    <source>
        <dbReference type="ARBA" id="ARBA00022960"/>
    </source>
</evidence>
<dbReference type="AlphaFoldDB" id="A0A963YSH2"/>
<feature type="chain" id="PRO_5037927534" description="serine-type D-Ala-D-Ala carboxypeptidase" evidence="16">
    <location>
        <begin position="25"/>
        <end position="414"/>
    </location>
</feature>
<comment type="similarity">
    <text evidence="3 15">Belongs to the peptidase S11 family.</text>
</comment>
<dbReference type="RefSeq" id="WP_227321799.1">
    <property type="nucleotide sequence ID" value="NZ_JAESVB010000005.1"/>
</dbReference>
<sequence length="414" mass="43666">MNTRRFLLLSGAAVSSLAAVPAWAKRKKPVAKAAAAAGDDGGPGTATAVVSAPADTPVGPLDTIAGHAIVIDFNTGAVLLTKDADTPSPPSSLTKLMTIYITFTQLKEGKLTLGQTFTISEHAWHMGGSRMFVQVGTQVTIEDLIRGIFVDSGNDAAVALAEGIAGSEDAFVAMMNAEAKKLGMTNTHYMDASGWPVDGHVMSVRDIATLATHIIKEFPDYYHYAGEQTFTYNKITQQNRNPLVAAGVGDGLKTGHTDEGGYSECGSTERNGRRVIVVLNGLPTWSSRVTESKRLMDWAYNTFQDVPVFTAGQVVSQAPVWLGQVPSVPLTVQTGLTVTLPNNWRDTTKIAVDYPAPLPAPVISGQKVGQITLSGTSVPPGQTLTADLVAGGDVPRLGLPGRAMARLKHFITGA</sequence>
<comment type="function">
    <text evidence="1">Removes C-terminal D-alanyl residues from sugar-peptide cell wall precursors.</text>
</comment>
<dbReference type="EC" id="3.4.16.4" evidence="4"/>
<comment type="catalytic activity">
    <reaction evidence="12">
        <text>Preferential cleavage: (Ac)2-L-Lys-D-Ala-|-D-Ala. Also transpeptidation of peptidyl-alanyl moieties that are N-acyl substituents of D-alanine.</text>
        <dbReference type="EC" id="3.4.16.4"/>
    </reaction>
</comment>
<reference evidence="18" key="2">
    <citation type="submission" date="2021-01" db="EMBL/GenBank/DDBJ databases">
        <authorList>
            <person name="Mieszkin S."/>
            <person name="Pouder E."/>
            <person name="Alain K."/>
        </authorList>
    </citation>
    <scope>NUCLEOTIDE SEQUENCE</scope>
    <source>
        <strain evidence="18">HW T2.11</strain>
    </source>
</reference>
<dbReference type="SUPFAM" id="SSF56601">
    <property type="entry name" value="beta-lactamase/transpeptidase-like"/>
    <property type="match status" value="1"/>
</dbReference>
<evidence type="ECO:0000259" key="17">
    <source>
        <dbReference type="SMART" id="SM00936"/>
    </source>
</evidence>
<keyword evidence="10" id="KW-0573">Peptidoglycan synthesis</keyword>
<feature type="signal peptide" evidence="16">
    <location>
        <begin position="1"/>
        <end position="24"/>
    </location>
</feature>
<evidence type="ECO:0000256" key="5">
    <source>
        <dbReference type="ARBA" id="ARBA00022645"/>
    </source>
</evidence>
<feature type="domain" description="Peptidase S11 D-Ala-D-Ala carboxypeptidase A C-terminal" evidence="17">
    <location>
        <begin position="303"/>
        <end position="396"/>
    </location>
</feature>
<keyword evidence="11" id="KW-0961">Cell wall biogenesis/degradation</keyword>
<feature type="active site" evidence="13">
    <location>
        <position position="152"/>
    </location>
</feature>
<dbReference type="SMART" id="SM00936">
    <property type="entry name" value="PBP5_C"/>
    <property type="match status" value="1"/>
</dbReference>
<organism evidence="18 19">
    <name type="scientific">Acidisoma silvae</name>
    <dbReference type="NCBI Taxonomy" id="2802396"/>
    <lineage>
        <taxon>Bacteria</taxon>
        <taxon>Pseudomonadati</taxon>
        <taxon>Pseudomonadota</taxon>
        <taxon>Alphaproteobacteria</taxon>
        <taxon>Acetobacterales</taxon>
        <taxon>Acidocellaceae</taxon>
        <taxon>Acidisoma</taxon>
    </lineage>
</organism>
<dbReference type="SUPFAM" id="SSF69189">
    <property type="entry name" value="Penicillin-binding protein associated domain"/>
    <property type="match status" value="1"/>
</dbReference>
<keyword evidence="5 18" id="KW-0121">Carboxypeptidase</keyword>
<dbReference type="Pfam" id="PF07943">
    <property type="entry name" value="PBP5_C"/>
    <property type="match status" value="1"/>
</dbReference>
<feature type="binding site" evidence="14">
    <location>
        <position position="253"/>
    </location>
    <ligand>
        <name>substrate</name>
    </ligand>
</feature>
<comment type="pathway">
    <text evidence="2">Cell wall biogenesis; peptidoglycan biosynthesis.</text>
</comment>
<evidence type="ECO:0000256" key="14">
    <source>
        <dbReference type="PIRSR" id="PIRSR618044-2"/>
    </source>
</evidence>
<dbReference type="Pfam" id="PF00768">
    <property type="entry name" value="Peptidase_S11"/>
    <property type="match status" value="1"/>
</dbReference>
<dbReference type="Gene3D" id="2.60.410.10">
    <property type="entry name" value="D-Ala-D-Ala carboxypeptidase, C-terminal domain"/>
    <property type="match status" value="1"/>
</dbReference>
<keyword evidence="9" id="KW-0133">Cell shape</keyword>
<dbReference type="InterPro" id="IPR015956">
    <property type="entry name" value="Peniciliin-bd_prot_C_sf"/>
</dbReference>
<evidence type="ECO:0000256" key="13">
    <source>
        <dbReference type="PIRSR" id="PIRSR618044-1"/>
    </source>
</evidence>
<evidence type="ECO:0000256" key="12">
    <source>
        <dbReference type="ARBA" id="ARBA00034000"/>
    </source>
</evidence>
<evidence type="ECO:0000313" key="18">
    <source>
        <dbReference type="EMBL" id="MCB8876141.1"/>
    </source>
</evidence>
<dbReference type="PANTHER" id="PTHR21581">
    <property type="entry name" value="D-ALANYL-D-ALANINE CARBOXYPEPTIDASE"/>
    <property type="match status" value="1"/>
</dbReference>
<keyword evidence="19" id="KW-1185">Reference proteome</keyword>
<proteinExistence type="inferred from homology"/>
<feature type="active site" description="Proton acceptor" evidence="13">
    <location>
        <position position="95"/>
    </location>
</feature>
<dbReference type="GO" id="GO:0006508">
    <property type="term" value="P:proteolysis"/>
    <property type="evidence" value="ECO:0007669"/>
    <property type="project" value="UniProtKB-KW"/>
</dbReference>
<dbReference type="InterPro" id="IPR006311">
    <property type="entry name" value="TAT_signal"/>
</dbReference>
<comment type="caution">
    <text evidence="18">The sequence shown here is derived from an EMBL/GenBank/DDBJ whole genome shotgun (WGS) entry which is preliminary data.</text>
</comment>
<evidence type="ECO:0000256" key="10">
    <source>
        <dbReference type="ARBA" id="ARBA00022984"/>
    </source>
</evidence>
<keyword evidence="7 16" id="KW-0732">Signal</keyword>
<dbReference type="GO" id="GO:0009002">
    <property type="term" value="F:serine-type D-Ala-D-Ala carboxypeptidase activity"/>
    <property type="evidence" value="ECO:0007669"/>
    <property type="project" value="UniProtKB-EC"/>
</dbReference>
<evidence type="ECO:0000256" key="2">
    <source>
        <dbReference type="ARBA" id="ARBA00004752"/>
    </source>
</evidence>
<evidence type="ECO:0000256" key="8">
    <source>
        <dbReference type="ARBA" id="ARBA00022801"/>
    </source>
</evidence>
<gene>
    <name evidence="18" type="ORF">ASILVAE211_13190</name>
</gene>